<dbReference type="AlphaFoldDB" id="A0ABD3YA01"/>
<evidence type="ECO:0000313" key="4">
    <source>
        <dbReference type="Proteomes" id="UP000027154"/>
    </source>
</evidence>
<feature type="signal peptide" evidence="2">
    <location>
        <begin position="1"/>
        <end position="21"/>
    </location>
</feature>
<feature type="region of interest" description="Disordered" evidence="1">
    <location>
        <begin position="105"/>
        <end position="126"/>
    </location>
</feature>
<comment type="caution">
    <text evidence="3">The sequence shown here is derived from an EMBL/GenBank/DDBJ whole genome shotgun (WGS) entry which is preliminary data.</text>
</comment>
<evidence type="ECO:0008006" key="5">
    <source>
        <dbReference type="Google" id="ProtNLM"/>
    </source>
</evidence>
<sequence>MKTLIVLLFFYCLSGCTVAGAIIDGQAQSQARNDENSISPAQSTPYKNPLEPVPTDKNGFNFTDMGLKIDSALVSLVKGESTTTQTCRQVTKSLKECVDVEGSNLHTNESHSKQLKTDDEIISVGQ</sequence>
<dbReference type="EMBL" id="JJNZ01000026">
    <property type="protein sequence ID" value="KDC51345.1"/>
    <property type="molecule type" value="Genomic_DNA"/>
</dbReference>
<evidence type="ECO:0000256" key="2">
    <source>
        <dbReference type="SAM" id="SignalP"/>
    </source>
</evidence>
<keyword evidence="2" id="KW-0732">Signal</keyword>
<dbReference type="RefSeq" id="WP_033029422.1">
    <property type="nucleotide sequence ID" value="NZ_JJNZ01000026.1"/>
</dbReference>
<name>A0ABD3YA01_9GAMM</name>
<dbReference type="Proteomes" id="UP000027154">
    <property type="component" value="Unassembled WGS sequence"/>
</dbReference>
<feature type="compositionally biased region" description="Polar residues" evidence="1">
    <location>
        <begin position="29"/>
        <end position="46"/>
    </location>
</feature>
<evidence type="ECO:0000313" key="3">
    <source>
        <dbReference type="EMBL" id="KDC51345.1"/>
    </source>
</evidence>
<feature type="compositionally biased region" description="Basic and acidic residues" evidence="1">
    <location>
        <begin position="108"/>
        <end position="119"/>
    </location>
</feature>
<evidence type="ECO:0000256" key="1">
    <source>
        <dbReference type="SAM" id="MobiDB-lite"/>
    </source>
</evidence>
<protein>
    <recommendedName>
        <fullName evidence="5">Lipoprotein</fullName>
    </recommendedName>
</protein>
<feature type="chain" id="PRO_5044819741" description="Lipoprotein" evidence="2">
    <location>
        <begin position="22"/>
        <end position="126"/>
    </location>
</feature>
<feature type="region of interest" description="Disordered" evidence="1">
    <location>
        <begin position="29"/>
        <end position="58"/>
    </location>
</feature>
<reference evidence="3 4" key="1">
    <citation type="submission" date="2014-04" db="EMBL/GenBank/DDBJ databases">
        <title>Pseudoalteromonas galatheae sp. nov., isolated from a deep-sea polychaete near Canal Concepcion, Chile.</title>
        <authorList>
            <person name="Machado H.R."/>
            <person name="Gram L."/>
            <person name="Vynne N.G."/>
        </authorList>
    </citation>
    <scope>NUCLEOTIDE SEQUENCE [LARGE SCALE GENOMIC DNA]</scope>
    <source>
        <strain evidence="3 4">KMM216</strain>
    </source>
</reference>
<proteinExistence type="predicted"/>
<accession>A0ABD3YA01</accession>
<organism evidence="3 4">
    <name type="scientific">Pseudoalteromonas fuliginea</name>
    <dbReference type="NCBI Taxonomy" id="1872678"/>
    <lineage>
        <taxon>Bacteria</taxon>
        <taxon>Pseudomonadati</taxon>
        <taxon>Pseudomonadota</taxon>
        <taxon>Gammaproteobacteria</taxon>
        <taxon>Alteromonadales</taxon>
        <taxon>Pseudoalteromonadaceae</taxon>
        <taxon>Pseudoalteromonas</taxon>
    </lineage>
</organism>
<gene>
    <name evidence="3" type="ORF">DC53_09095</name>
</gene>